<comment type="similarity">
    <text evidence="6">Belongs to the MIP/aquaporin (TC 1.A.8) family.</text>
</comment>
<gene>
    <name evidence="8" type="ORF">GCM10011609_87920</name>
</gene>
<reference evidence="9" key="1">
    <citation type="journal article" date="2019" name="Int. J. Syst. Evol. Microbiol.">
        <title>The Global Catalogue of Microorganisms (GCM) 10K type strain sequencing project: providing services to taxonomists for standard genome sequencing and annotation.</title>
        <authorList>
            <consortium name="The Broad Institute Genomics Platform"/>
            <consortium name="The Broad Institute Genome Sequencing Center for Infectious Disease"/>
            <person name="Wu L."/>
            <person name="Ma J."/>
        </authorList>
    </citation>
    <scope>NUCLEOTIDE SEQUENCE [LARGE SCALE GENOMIC DNA]</scope>
    <source>
        <strain evidence="9">CGMCC 4.7319</strain>
    </source>
</reference>
<evidence type="ECO:0000256" key="5">
    <source>
        <dbReference type="ARBA" id="ARBA00023136"/>
    </source>
</evidence>
<protein>
    <recommendedName>
        <fullName evidence="10">Major intrinsic protein</fullName>
    </recommendedName>
</protein>
<evidence type="ECO:0000256" key="1">
    <source>
        <dbReference type="ARBA" id="ARBA00004141"/>
    </source>
</evidence>
<dbReference type="SUPFAM" id="SSF81338">
    <property type="entry name" value="Aquaporin-like"/>
    <property type="match status" value="1"/>
</dbReference>
<comment type="caution">
    <text evidence="8">The sequence shown here is derived from an EMBL/GenBank/DDBJ whole genome shotgun (WGS) entry which is preliminary data.</text>
</comment>
<keyword evidence="2 6" id="KW-0813">Transport</keyword>
<dbReference type="PANTHER" id="PTHR45724">
    <property type="entry name" value="AQUAPORIN NIP2-1"/>
    <property type="match status" value="1"/>
</dbReference>
<dbReference type="InterPro" id="IPR023271">
    <property type="entry name" value="Aquaporin-like"/>
</dbReference>
<proteinExistence type="inferred from homology"/>
<evidence type="ECO:0000256" key="2">
    <source>
        <dbReference type="ARBA" id="ARBA00022448"/>
    </source>
</evidence>
<dbReference type="Proteomes" id="UP000597656">
    <property type="component" value="Unassembled WGS sequence"/>
</dbReference>
<dbReference type="InterPro" id="IPR034294">
    <property type="entry name" value="Aquaporin_transptr"/>
</dbReference>
<dbReference type="Gene3D" id="1.20.1080.10">
    <property type="entry name" value="Glycerol uptake facilitator protein"/>
    <property type="match status" value="1"/>
</dbReference>
<evidence type="ECO:0000256" key="4">
    <source>
        <dbReference type="ARBA" id="ARBA00022989"/>
    </source>
</evidence>
<name>A0ABQ2IUV5_9PSEU</name>
<evidence type="ECO:0000256" key="7">
    <source>
        <dbReference type="SAM" id="Phobius"/>
    </source>
</evidence>
<dbReference type="PANTHER" id="PTHR45724:SF13">
    <property type="entry name" value="AQUAPORIN NIP1-1-RELATED"/>
    <property type="match status" value="1"/>
</dbReference>
<keyword evidence="5 7" id="KW-0472">Membrane</keyword>
<dbReference type="InterPro" id="IPR000425">
    <property type="entry name" value="MIP"/>
</dbReference>
<organism evidence="8 9">
    <name type="scientific">Lentzea pudingi</name>
    <dbReference type="NCBI Taxonomy" id="1789439"/>
    <lineage>
        <taxon>Bacteria</taxon>
        <taxon>Bacillati</taxon>
        <taxon>Actinomycetota</taxon>
        <taxon>Actinomycetes</taxon>
        <taxon>Pseudonocardiales</taxon>
        <taxon>Pseudonocardiaceae</taxon>
        <taxon>Lentzea</taxon>
    </lineage>
</organism>
<evidence type="ECO:0000313" key="8">
    <source>
        <dbReference type="EMBL" id="GGN30250.1"/>
    </source>
</evidence>
<keyword evidence="4 7" id="KW-1133">Transmembrane helix</keyword>
<sequence>MVLVVELFFTFVLVCVALAVSTSRSHPGNGFYGHVVGLSLAGCVFAAGGGASGAAFNPAAVGMSMIGELSWLAVWVHLVGNLLGAVLAAGLFLAFDLDDGGPDRVARTRGAA</sequence>
<evidence type="ECO:0008006" key="10">
    <source>
        <dbReference type="Google" id="ProtNLM"/>
    </source>
</evidence>
<evidence type="ECO:0000256" key="6">
    <source>
        <dbReference type="RuleBase" id="RU000477"/>
    </source>
</evidence>
<feature type="transmembrane region" description="Helical" evidence="7">
    <location>
        <begin position="35"/>
        <end position="57"/>
    </location>
</feature>
<evidence type="ECO:0000313" key="9">
    <source>
        <dbReference type="Proteomes" id="UP000597656"/>
    </source>
</evidence>
<dbReference type="Pfam" id="PF00230">
    <property type="entry name" value="MIP"/>
    <property type="match status" value="1"/>
</dbReference>
<feature type="transmembrane region" description="Helical" evidence="7">
    <location>
        <begin position="69"/>
        <end position="95"/>
    </location>
</feature>
<dbReference type="PRINTS" id="PR00783">
    <property type="entry name" value="MINTRINSICP"/>
</dbReference>
<keyword evidence="9" id="KW-1185">Reference proteome</keyword>
<dbReference type="EMBL" id="BMNC01000036">
    <property type="protein sequence ID" value="GGN30250.1"/>
    <property type="molecule type" value="Genomic_DNA"/>
</dbReference>
<keyword evidence="3 6" id="KW-0812">Transmembrane</keyword>
<accession>A0ABQ2IUV5</accession>
<comment type="subcellular location">
    <subcellularLocation>
        <location evidence="1">Membrane</location>
        <topology evidence="1">Multi-pass membrane protein</topology>
    </subcellularLocation>
</comment>
<evidence type="ECO:0000256" key="3">
    <source>
        <dbReference type="ARBA" id="ARBA00022692"/>
    </source>
</evidence>